<sequence>MAEKNVPKKIFEERTDFLLLLLINETRILELYEKLMEFVSFYKTYVSIFEKIQNILDFFPQLVEKITENNTKFQSIMLQIMEWHNEVVEADHLYRILKVEMKLYINFERPEPGHFFKPGMDIEKMEQHFQEDQRFAKIGGINVKRLEKEWAAWNLIYNINTCILELKELASQVPNLS</sequence>
<name>A0ABP1RWU1_9HEXA</name>
<protein>
    <submittedName>
        <fullName evidence="1">Uncharacterized protein</fullName>
    </submittedName>
</protein>
<gene>
    <name evidence="1" type="ORF">ODALV1_LOCUS27053</name>
</gene>
<evidence type="ECO:0000313" key="2">
    <source>
        <dbReference type="Proteomes" id="UP001642540"/>
    </source>
</evidence>
<dbReference type="EMBL" id="CAXLJM020000119">
    <property type="protein sequence ID" value="CAL8137725.1"/>
    <property type="molecule type" value="Genomic_DNA"/>
</dbReference>
<comment type="caution">
    <text evidence="1">The sequence shown here is derived from an EMBL/GenBank/DDBJ whole genome shotgun (WGS) entry which is preliminary data.</text>
</comment>
<evidence type="ECO:0000313" key="1">
    <source>
        <dbReference type="EMBL" id="CAL8137725.1"/>
    </source>
</evidence>
<organism evidence="1 2">
    <name type="scientific">Orchesella dallaii</name>
    <dbReference type="NCBI Taxonomy" id="48710"/>
    <lineage>
        <taxon>Eukaryota</taxon>
        <taxon>Metazoa</taxon>
        <taxon>Ecdysozoa</taxon>
        <taxon>Arthropoda</taxon>
        <taxon>Hexapoda</taxon>
        <taxon>Collembola</taxon>
        <taxon>Entomobryomorpha</taxon>
        <taxon>Entomobryoidea</taxon>
        <taxon>Orchesellidae</taxon>
        <taxon>Orchesellinae</taxon>
        <taxon>Orchesella</taxon>
    </lineage>
</organism>
<dbReference type="Proteomes" id="UP001642540">
    <property type="component" value="Unassembled WGS sequence"/>
</dbReference>
<reference evidence="1 2" key="1">
    <citation type="submission" date="2024-08" db="EMBL/GenBank/DDBJ databases">
        <authorList>
            <person name="Cucini C."/>
            <person name="Frati F."/>
        </authorList>
    </citation>
    <scope>NUCLEOTIDE SEQUENCE [LARGE SCALE GENOMIC DNA]</scope>
</reference>
<proteinExistence type="predicted"/>
<keyword evidence="2" id="KW-1185">Reference proteome</keyword>
<accession>A0ABP1RWU1</accession>